<organism evidence="9">
    <name type="scientific">Oikopleura dioica</name>
    <name type="common">Tunicate</name>
    <dbReference type="NCBI Taxonomy" id="34765"/>
    <lineage>
        <taxon>Eukaryota</taxon>
        <taxon>Metazoa</taxon>
        <taxon>Chordata</taxon>
        <taxon>Tunicata</taxon>
        <taxon>Appendicularia</taxon>
        <taxon>Copelata</taxon>
        <taxon>Oikopleuridae</taxon>
        <taxon>Oikopleura</taxon>
    </lineage>
</organism>
<name>E4X1F3_OIKDI</name>
<evidence type="ECO:0000256" key="4">
    <source>
        <dbReference type="ARBA" id="ARBA00022837"/>
    </source>
</evidence>
<dbReference type="InParanoid" id="E4X1F3"/>
<keyword evidence="10" id="KW-1185">Reference proteome</keyword>
<dbReference type="Gene3D" id="2.60.40.2030">
    <property type="match status" value="5"/>
</dbReference>
<evidence type="ECO:0000256" key="5">
    <source>
        <dbReference type="ARBA" id="ARBA00023180"/>
    </source>
</evidence>
<feature type="domain" description="Calx-beta" evidence="8">
    <location>
        <begin position="404"/>
        <end position="506"/>
    </location>
</feature>
<dbReference type="InterPro" id="IPR051561">
    <property type="entry name" value="FRAS1_ECM"/>
</dbReference>
<sequence length="1591" mass="177702">MRLSVSRECRQGRLERLQGSDWRPTDRFTYQDVEDGIVGYLHLGGSAGQDSCVLQLRNAFASSEHVTLNIIIDFLNTGTPRLTSNSGLLYLEYVDGVPAGVISASALKTNDPDTQPEELIYNVAENCQLGELVNTELNTRVTSFSQYDVDMGFIRYELTDVDSEKHSDQFKFTVTDNKTTLKDNTFVIRFSRLEFEEELITVAETEGEIKVWVSRAGYLNHYAIVACKSISEIALEQQVQFEPGENRKSCVVPLQQDERHQGQKQLDLQLAEPSYALLGKRDSMSIVITDPEDKATISFLTDEIHVQEEQRQVVIPVRREGDASKTATVICFTQAASAGDADFERREPRENDQLVFQGTPYNQRDASCTINLIDDALFEREEFFYVKLDRANVEARIGAIDTVKVVIDGPNDLPRISMAEKKVKVLESEKLVTVEIYRSGTDLSQESEVFCNSRAGSASPGDDFEQVHEHVIFKTNQEVASCEVTIFDDADNPVVEGEENFFVYLSGAKEAVLDNDGVETEIIIEDEDEDSPSFEFAAPEYSAAETEPVVSVPVVRHGDTSGPASVICRTLQGSAQIDSDFRERINTDVNRIFFAPGETEKNCDVTLIDDEEHEPSETLFLQLKDPQSVSGSPARLGALDETKITLTNAEDTPTITFVKSEVSIREPKPGATKDVTVTVQRFGDTTGNSRVRVSTRDGSAISGVDYEPKSEMLRFRPEQTALTFTVVVKCNEESAWHKTFSLVMGPDEPVNAVLGEFPAMTVTILDKEASGSLVLPAPPAVISLKDFDSAANALDEQLLPGYPAICLTPCDPQHPNFDETQSLCEEAGIDNELIEYSWEVATPDKSNFKRINDATPWTNPKSKVLDSIYFSRKFKIRCRVQAFSQEGKGGTPLRSQPAQVSSEGICHNPLVAGESGFQAQNFQANLKYLDSSHADHPNSIHITVEVPHEDGLLPLVSTTQINNIDFLLRDRLFRQQHVCSNMLTPEEAPETEGQRGFLDSYDAARVPSMSGFDRPHQFDSDLRSEKTLSLYQYLNLKTCTWTFDSYYTMDELKDICGGLVDKDFELATQDKSHVTVRVPFHVSYIYVQAPTGWAALEHRSEFSVSFYYSNVMWKSGIKTDSELSADISLTRVSIDANGRLVVELRTRARFRGLFLESLDKQAGMKKEESAFIAPMGVRSNFTLELVWSQDSFDSPEQHWKAISKYSRKDYTGEYTLSLIPCTVQPTQGFEPGASPLSVCSAQDQADFAIKIGIQQSARPVPVVYSLNTHFHITNSEQVFLSAPGEYPLEEMDYRGTFSKGSKVYARIMWESQQDLKSAYNLQIEKVFICTGSNGYIPTFDPSGEMYGEGPQFGCIKPMKEISSRFLVLDRDNRDAEDLYFQAIPFEAQFADENEEYKALDSMPSTDGFAFSVDPLYKIIAGHEWYIQVLYEIEGSQGRSRRSVIQPGHQLARRAAISNTRNGTNIGILQIDEVHSASTGVLAGSIGGVIVFVVAILGAIFARRESIKDDNYESNSLTPEEVGLLQQKIDYSKLVNQNRVPNNKLKNFQQVNQNNFNLGRVPDNRSIKRKALSSRDHHVTIHNDLGKSGTEI</sequence>
<comment type="similarity">
    <text evidence="1">Belongs to the FRAS1 family.</text>
</comment>
<keyword evidence="7" id="KW-1133">Transmembrane helix</keyword>
<feature type="domain" description="Calx-beta" evidence="8">
    <location>
        <begin position="522"/>
        <end position="624"/>
    </location>
</feature>
<keyword evidence="2" id="KW-0732">Signal</keyword>
<dbReference type="SUPFAM" id="SSF141072">
    <property type="entry name" value="CalX-like"/>
    <property type="match status" value="5"/>
</dbReference>
<dbReference type="OrthoDB" id="430044at2759"/>
<keyword evidence="5" id="KW-0325">Glycoprotein</keyword>
<evidence type="ECO:0000256" key="7">
    <source>
        <dbReference type="SAM" id="Phobius"/>
    </source>
</evidence>
<dbReference type="EMBL" id="FN653021">
    <property type="protein sequence ID" value="CBY23633.1"/>
    <property type="molecule type" value="Genomic_DNA"/>
</dbReference>
<evidence type="ECO:0000313" key="10">
    <source>
        <dbReference type="Proteomes" id="UP000001307"/>
    </source>
</evidence>
<dbReference type="InterPro" id="IPR039005">
    <property type="entry name" value="CSPG_rpt"/>
</dbReference>
<keyword evidence="7" id="KW-0472">Membrane</keyword>
<protein>
    <recommendedName>
        <fullName evidence="8">Calx-beta domain-containing protein</fullName>
    </recommendedName>
</protein>
<dbReference type="Pfam" id="PF03160">
    <property type="entry name" value="Calx-beta"/>
    <property type="match status" value="5"/>
</dbReference>
<evidence type="ECO:0000313" key="9">
    <source>
        <dbReference type="EMBL" id="CBY23633.1"/>
    </source>
</evidence>
<reference evidence="9" key="1">
    <citation type="journal article" date="2010" name="Science">
        <title>Plasticity of animal genome architecture unmasked by rapid evolution of a pelagic tunicate.</title>
        <authorList>
            <person name="Denoeud F."/>
            <person name="Henriet S."/>
            <person name="Mungpakdee S."/>
            <person name="Aury J.M."/>
            <person name="Da Silva C."/>
            <person name="Brinkmann H."/>
            <person name="Mikhaleva J."/>
            <person name="Olsen L.C."/>
            <person name="Jubin C."/>
            <person name="Canestro C."/>
            <person name="Bouquet J.M."/>
            <person name="Danks G."/>
            <person name="Poulain J."/>
            <person name="Campsteijn C."/>
            <person name="Adamski M."/>
            <person name="Cross I."/>
            <person name="Yadetie F."/>
            <person name="Muffato M."/>
            <person name="Louis A."/>
            <person name="Butcher S."/>
            <person name="Tsagkogeorga G."/>
            <person name="Konrad A."/>
            <person name="Singh S."/>
            <person name="Jensen M.F."/>
            <person name="Cong E.H."/>
            <person name="Eikeseth-Otteraa H."/>
            <person name="Noel B."/>
            <person name="Anthouard V."/>
            <person name="Porcel B.M."/>
            <person name="Kachouri-Lafond R."/>
            <person name="Nishino A."/>
            <person name="Ugolini M."/>
            <person name="Chourrout P."/>
            <person name="Nishida H."/>
            <person name="Aasland R."/>
            <person name="Huzurbazar S."/>
            <person name="Westhof E."/>
            <person name="Delsuc F."/>
            <person name="Lehrach H."/>
            <person name="Reinhardt R."/>
            <person name="Weissenbach J."/>
            <person name="Roy S.W."/>
            <person name="Artiguenave F."/>
            <person name="Postlethwait J.H."/>
            <person name="Manak J.R."/>
            <person name="Thompson E.M."/>
            <person name="Jaillon O."/>
            <person name="Du Pasquier L."/>
            <person name="Boudinot P."/>
            <person name="Liberles D.A."/>
            <person name="Volff J.N."/>
            <person name="Philippe H."/>
            <person name="Lenhard B."/>
            <person name="Roest Crollius H."/>
            <person name="Wincker P."/>
            <person name="Chourrout D."/>
        </authorList>
    </citation>
    <scope>NUCLEOTIDE SEQUENCE [LARGE SCALE GENOMIC DNA]</scope>
</reference>
<keyword evidence="7" id="KW-0812">Transmembrane</keyword>
<keyword evidence="4" id="KW-0106">Calcium</keyword>
<dbReference type="GO" id="GO:0016020">
    <property type="term" value="C:membrane"/>
    <property type="evidence" value="ECO:0007669"/>
    <property type="project" value="InterPro"/>
</dbReference>
<dbReference type="SMART" id="SM00237">
    <property type="entry name" value="Calx_beta"/>
    <property type="match status" value="4"/>
</dbReference>
<feature type="domain" description="Calx-beta" evidence="8">
    <location>
        <begin position="286"/>
        <end position="389"/>
    </location>
</feature>
<keyword evidence="3" id="KW-0677">Repeat</keyword>
<dbReference type="Pfam" id="PF16184">
    <property type="entry name" value="Cadherin_3"/>
    <property type="match status" value="1"/>
</dbReference>
<dbReference type="InterPro" id="IPR038081">
    <property type="entry name" value="CalX-like_sf"/>
</dbReference>
<feature type="transmembrane region" description="Helical" evidence="7">
    <location>
        <begin position="1480"/>
        <end position="1501"/>
    </location>
</feature>
<evidence type="ECO:0000256" key="6">
    <source>
        <dbReference type="PROSITE-ProRule" id="PRU01201"/>
    </source>
</evidence>
<feature type="domain" description="Calx-beta" evidence="8">
    <location>
        <begin position="642"/>
        <end position="745"/>
    </location>
</feature>
<dbReference type="GO" id="GO:0007154">
    <property type="term" value="P:cell communication"/>
    <property type="evidence" value="ECO:0007669"/>
    <property type="project" value="InterPro"/>
</dbReference>
<evidence type="ECO:0000256" key="3">
    <source>
        <dbReference type="ARBA" id="ARBA00022737"/>
    </source>
</evidence>
<dbReference type="Proteomes" id="UP000001307">
    <property type="component" value="Unassembled WGS sequence"/>
</dbReference>
<dbReference type="PANTHER" id="PTHR45739">
    <property type="entry name" value="MATRIX PROTEIN, PUTATIVE-RELATED"/>
    <property type="match status" value="1"/>
</dbReference>
<evidence type="ECO:0000256" key="2">
    <source>
        <dbReference type="ARBA" id="ARBA00022729"/>
    </source>
</evidence>
<proteinExistence type="inferred from homology"/>
<dbReference type="InterPro" id="IPR003644">
    <property type="entry name" value="Calx_beta"/>
</dbReference>
<dbReference type="PROSITE" id="PS51854">
    <property type="entry name" value="CSPG"/>
    <property type="match status" value="1"/>
</dbReference>
<accession>E4X1F3</accession>
<dbReference type="GO" id="GO:0009653">
    <property type="term" value="P:anatomical structure morphogenesis"/>
    <property type="evidence" value="ECO:0007669"/>
    <property type="project" value="TreeGrafter"/>
</dbReference>
<dbReference type="PANTHER" id="PTHR45739:SF1">
    <property type="entry name" value="EXTRACELLULAR MATRIX ORGANIZING PROTEIN FRAS1"/>
    <property type="match status" value="1"/>
</dbReference>
<evidence type="ECO:0000259" key="8">
    <source>
        <dbReference type="SMART" id="SM00237"/>
    </source>
</evidence>
<gene>
    <name evidence="9" type="ORF">GSOID_T00016087001</name>
</gene>
<feature type="repeat" description="CSPG" evidence="6">
    <location>
        <begin position="79"/>
        <end position="175"/>
    </location>
</feature>
<evidence type="ECO:0000256" key="1">
    <source>
        <dbReference type="ARBA" id="ARBA00005529"/>
    </source>
</evidence>